<evidence type="ECO:0000313" key="2">
    <source>
        <dbReference type="Proteomes" id="UP000052230"/>
    </source>
</evidence>
<accession>A0A0U5G3F5</accession>
<protein>
    <submittedName>
        <fullName evidence="1">Uncharacterized protein</fullName>
    </submittedName>
</protein>
<sequence length="43" mass="4699">MQADAGGANGVLESALLGHMRSLDEQCRQTLNRLSIPLRLSEF</sequence>
<proteinExistence type="predicted"/>
<keyword evidence="2" id="KW-1185">Reference proteome</keyword>
<gene>
    <name evidence="1" type="ORF">XAC3562_120019</name>
</gene>
<comment type="caution">
    <text evidence="1">The sequence shown here is derived from an EMBL/GenBank/DDBJ whole genome shotgun (WGS) entry which is preliminary data.</text>
</comment>
<dbReference type="EMBL" id="CCXZ01000024">
    <property type="protein sequence ID" value="CEG14555.1"/>
    <property type="molecule type" value="Genomic_DNA"/>
</dbReference>
<dbReference type="AlphaFoldDB" id="A0A0U5G3F5"/>
<evidence type="ECO:0000313" key="1">
    <source>
        <dbReference type="EMBL" id="CEG14555.1"/>
    </source>
</evidence>
<name>A0A0U5G3F5_XANCI</name>
<reference evidence="1 2" key="1">
    <citation type="submission" date="2014-09" db="EMBL/GenBank/DDBJ databases">
        <authorList>
            <person name="Regsiter A."/>
        </authorList>
    </citation>
    <scope>NUCLEOTIDE SEQUENCE [LARGE SCALE GENOMIC DNA]</scope>
</reference>
<organism evidence="1 2">
    <name type="scientific">Xanthomonas citri pv. citri</name>
    <dbReference type="NCBI Taxonomy" id="611301"/>
    <lineage>
        <taxon>Bacteria</taxon>
        <taxon>Pseudomonadati</taxon>
        <taxon>Pseudomonadota</taxon>
        <taxon>Gammaproteobacteria</taxon>
        <taxon>Lysobacterales</taxon>
        <taxon>Lysobacteraceae</taxon>
        <taxon>Xanthomonas</taxon>
    </lineage>
</organism>
<dbReference type="Proteomes" id="UP000052230">
    <property type="component" value="Unassembled WGS sequence"/>
</dbReference>